<evidence type="ECO:0000259" key="1">
    <source>
        <dbReference type="Pfam" id="PF00501"/>
    </source>
</evidence>
<dbReference type="PROSITE" id="PS00455">
    <property type="entry name" value="AMP_BINDING"/>
    <property type="match status" value="1"/>
</dbReference>
<dbReference type="Pfam" id="PF00501">
    <property type="entry name" value="AMP-binding"/>
    <property type="match status" value="1"/>
</dbReference>
<sequence length="512" mass="55320">MPTVGSTLRSTAARVPEREALIFGETRYSYAELDTAVDRVAALLADRGLRKGDRIALFASSSDRFILVFYAAHRIGAIFVPINPASSAPELDYILRDSGARFLVYDPALVETVTTAIEFGLPEAVRILALGPTGSHDDVIALADSRAAVPVADLVHESDDAQILYTSGTTGHPKGALFDHHRTLWTAVTMLGTFGIGDADRMLHVAPLYHAAELCVMLIPGTMVGATHVVHAGFDPVKVLDDLEQQRITVFFGVPTMYQFLLRQPDLSSRDLSAWRTGLFGAAPMPVSAVEQLITALPEVDLIQLCGQTEAGPNGIFCGPDQVRARPDTSGRQTALSIECRIVDTDGHDVEAGAAGELLLRGETLMKGYWNNPEATAQTIVDGWLHTGDVCLLEADGYMTVVDRLKDMIITGGRNVYSVEVEGAIGEHPWVLDAAVVGRPNEQYGESIVAFVVLVDGATLTLDALRDFAVAKLSRYKLPHELVVTEQIPRNSSGKVLKRELRESLDSSALLP</sequence>
<reference evidence="4" key="1">
    <citation type="journal article" date="2019" name="Int. J. Syst. Evol. Microbiol.">
        <title>The Global Catalogue of Microorganisms (GCM) 10K type strain sequencing project: providing services to taxonomists for standard genome sequencing and annotation.</title>
        <authorList>
            <consortium name="The Broad Institute Genomics Platform"/>
            <consortium name="The Broad Institute Genome Sequencing Center for Infectious Disease"/>
            <person name="Wu L."/>
            <person name="Ma J."/>
        </authorList>
    </citation>
    <scope>NUCLEOTIDE SEQUENCE [LARGE SCALE GENOMIC DNA]</scope>
    <source>
        <strain evidence="4">JCM 18298</strain>
    </source>
</reference>
<comment type="caution">
    <text evidence="3">The sequence shown here is derived from an EMBL/GenBank/DDBJ whole genome shotgun (WGS) entry which is preliminary data.</text>
</comment>
<evidence type="ECO:0000313" key="4">
    <source>
        <dbReference type="Proteomes" id="UP001500603"/>
    </source>
</evidence>
<dbReference type="InterPro" id="IPR042099">
    <property type="entry name" value="ANL_N_sf"/>
</dbReference>
<dbReference type="Proteomes" id="UP001500603">
    <property type="component" value="Unassembled WGS sequence"/>
</dbReference>
<evidence type="ECO:0000313" key="3">
    <source>
        <dbReference type="EMBL" id="GAA5069256.1"/>
    </source>
</evidence>
<dbReference type="SUPFAM" id="SSF56801">
    <property type="entry name" value="Acetyl-CoA synthetase-like"/>
    <property type="match status" value="1"/>
</dbReference>
<evidence type="ECO:0000259" key="2">
    <source>
        <dbReference type="Pfam" id="PF13193"/>
    </source>
</evidence>
<accession>A0ABP9L3M1</accession>
<feature type="domain" description="AMP-binding enzyme C-terminal" evidence="2">
    <location>
        <begin position="420"/>
        <end position="495"/>
    </location>
</feature>
<dbReference type="InterPro" id="IPR020845">
    <property type="entry name" value="AMP-binding_CS"/>
</dbReference>
<dbReference type="InterPro" id="IPR025110">
    <property type="entry name" value="AMP-bd_C"/>
</dbReference>
<dbReference type="RefSeq" id="WP_345499805.1">
    <property type="nucleotide sequence ID" value="NZ_BAABJM010000010.1"/>
</dbReference>
<dbReference type="InterPro" id="IPR045851">
    <property type="entry name" value="AMP-bd_C_sf"/>
</dbReference>
<dbReference type="PANTHER" id="PTHR43767">
    <property type="entry name" value="LONG-CHAIN-FATTY-ACID--COA LIGASE"/>
    <property type="match status" value="1"/>
</dbReference>
<dbReference type="Gene3D" id="3.40.50.12780">
    <property type="entry name" value="N-terminal domain of ligase-like"/>
    <property type="match status" value="1"/>
</dbReference>
<feature type="domain" description="AMP-dependent synthetase/ligase" evidence="1">
    <location>
        <begin position="9"/>
        <end position="370"/>
    </location>
</feature>
<dbReference type="InterPro" id="IPR000873">
    <property type="entry name" value="AMP-dep_synth/lig_dom"/>
</dbReference>
<dbReference type="EMBL" id="BAABJM010000010">
    <property type="protein sequence ID" value="GAA5069256.1"/>
    <property type="molecule type" value="Genomic_DNA"/>
</dbReference>
<dbReference type="Pfam" id="PF13193">
    <property type="entry name" value="AMP-binding_C"/>
    <property type="match status" value="1"/>
</dbReference>
<gene>
    <name evidence="3" type="ORF">GCM10023318_60350</name>
</gene>
<name>A0ABP9L3M1_9NOCA</name>
<protein>
    <submittedName>
        <fullName evidence="3">Acyl-CoA synthetase</fullName>
    </submittedName>
</protein>
<dbReference type="Gene3D" id="3.30.300.30">
    <property type="match status" value="1"/>
</dbReference>
<dbReference type="PANTHER" id="PTHR43767:SF1">
    <property type="entry name" value="NONRIBOSOMAL PEPTIDE SYNTHASE PES1 (EUROFUNG)-RELATED"/>
    <property type="match status" value="1"/>
</dbReference>
<organism evidence="3 4">
    <name type="scientific">Nocardia callitridis</name>
    <dbReference type="NCBI Taxonomy" id="648753"/>
    <lineage>
        <taxon>Bacteria</taxon>
        <taxon>Bacillati</taxon>
        <taxon>Actinomycetota</taxon>
        <taxon>Actinomycetes</taxon>
        <taxon>Mycobacteriales</taxon>
        <taxon>Nocardiaceae</taxon>
        <taxon>Nocardia</taxon>
    </lineage>
</organism>
<dbReference type="InterPro" id="IPR050237">
    <property type="entry name" value="ATP-dep_AMP-bd_enzyme"/>
</dbReference>
<keyword evidence="4" id="KW-1185">Reference proteome</keyword>
<proteinExistence type="predicted"/>